<dbReference type="PANTHER" id="PTHR47765:SF2">
    <property type="entry name" value="EXONUCLEASE MUT-7 HOMOLOG"/>
    <property type="match status" value="1"/>
</dbReference>
<dbReference type="Pfam" id="PF01612">
    <property type="entry name" value="DNA_pol_A_exo1"/>
    <property type="match status" value="1"/>
</dbReference>
<evidence type="ECO:0000259" key="1">
    <source>
        <dbReference type="SMART" id="SM00474"/>
    </source>
</evidence>
<comment type="caution">
    <text evidence="2">The sequence shown here is derived from an EMBL/GenBank/DDBJ whole genome shotgun (WGS) entry which is preliminary data.</text>
</comment>
<feature type="domain" description="3'-5' exonuclease" evidence="1">
    <location>
        <begin position="440"/>
        <end position="629"/>
    </location>
</feature>
<protein>
    <recommendedName>
        <fullName evidence="1">3'-5' exonuclease domain-containing protein</fullName>
    </recommendedName>
</protein>
<dbReference type="InterPro" id="IPR012337">
    <property type="entry name" value="RNaseH-like_sf"/>
</dbReference>
<dbReference type="Gene3D" id="3.30.420.10">
    <property type="entry name" value="Ribonuclease H-like superfamily/Ribonuclease H"/>
    <property type="match status" value="1"/>
</dbReference>
<dbReference type="SUPFAM" id="SSF53098">
    <property type="entry name" value="Ribonuclease H-like"/>
    <property type="match status" value="1"/>
</dbReference>
<reference evidence="2 3" key="1">
    <citation type="journal article" date="2024" name="Science">
        <title>Giant polyketide synthase enzymes in the biosynthesis of giant marine polyether toxins.</title>
        <authorList>
            <person name="Fallon T.R."/>
            <person name="Shende V.V."/>
            <person name="Wierzbicki I.H."/>
            <person name="Pendleton A.L."/>
            <person name="Watervoot N.F."/>
            <person name="Auber R.P."/>
            <person name="Gonzalez D.J."/>
            <person name="Wisecaver J.H."/>
            <person name="Moore B.S."/>
        </authorList>
    </citation>
    <scope>NUCLEOTIDE SEQUENCE [LARGE SCALE GENOMIC DNA]</scope>
    <source>
        <strain evidence="2 3">12B1</strain>
    </source>
</reference>
<dbReference type="Proteomes" id="UP001515480">
    <property type="component" value="Unassembled WGS sequence"/>
</dbReference>
<evidence type="ECO:0000313" key="2">
    <source>
        <dbReference type="EMBL" id="KAL1523001.1"/>
    </source>
</evidence>
<dbReference type="InterPro" id="IPR002562">
    <property type="entry name" value="3'-5'_exonuclease_dom"/>
</dbReference>
<dbReference type="SMART" id="SM00474">
    <property type="entry name" value="35EXOc"/>
    <property type="match status" value="1"/>
</dbReference>
<dbReference type="InterPro" id="IPR052408">
    <property type="entry name" value="Exonuclease_MUT-7-like"/>
</dbReference>
<sequence length="633" mass="68407">MAAASEPSVLHEMAELLAFLHQCGPLKRAYPIIQESLVGRLGSCAAPHAVVLSSVEALLSGSAAHVLSARAETDPPQHGGQWPGTAANAYCSLLLEAAAKPGLPAPEGESERVRALTIAYPKMFRKLTAAYGKAGMGDAALATVKHLLANGDPVEAAFLAIEYGLLESIDSNSLVKTVAALQQKRPVYALLDAQPALQGVLVDHLMTTGQHKATLKLIVERKLQQRVSRDTLTAIAVEMHKARLHWLVRSRLYDLVDMFFGEVASAIRSDSCRGQAAACADGEDEWETVEHADACPPDDSENDRTAAEVVDAREGEGVDKADDDKEGFIWKLRLPPMLWLELAVYLSRLLVMDGLRKLAVHSAVRHELLSSSGAGVLGNVDISYRLKLKAELGEISAEEYAEAASVSEEQLVLGDIYDTSTAAKPKAEDYLRLELPASGIVDVHDARTLEELRNTALCPTKGSGQIGIDVEWANAGGVERVQWLQIATGRAVFLLDIPALTGTSECAAALRDVVHALMTAKGLLKIGFGLADDLRKLREAHPSLASVGVAAPIRELAVFCTSWLERRPTKGLTPGLSQIAEEVLGRPVDKRVRLTNWARRPLTASQRRYAALDAHCLLLINQKMESRMSKSRK</sequence>
<gene>
    <name evidence="2" type="ORF">AB1Y20_017964</name>
</gene>
<dbReference type="GO" id="GO:0003676">
    <property type="term" value="F:nucleic acid binding"/>
    <property type="evidence" value="ECO:0007669"/>
    <property type="project" value="InterPro"/>
</dbReference>
<evidence type="ECO:0000313" key="3">
    <source>
        <dbReference type="Proteomes" id="UP001515480"/>
    </source>
</evidence>
<dbReference type="AlphaFoldDB" id="A0AB34JNF8"/>
<name>A0AB34JNF8_PRYPA</name>
<dbReference type="GO" id="GO:0008408">
    <property type="term" value="F:3'-5' exonuclease activity"/>
    <property type="evidence" value="ECO:0007669"/>
    <property type="project" value="InterPro"/>
</dbReference>
<accession>A0AB34JNF8</accession>
<dbReference type="EMBL" id="JBGBPQ010000006">
    <property type="protein sequence ID" value="KAL1523001.1"/>
    <property type="molecule type" value="Genomic_DNA"/>
</dbReference>
<dbReference type="GO" id="GO:0006139">
    <property type="term" value="P:nucleobase-containing compound metabolic process"/>
    <property type="evidence" value="ECO:0007669"/>
    <property type="project" value="InterPro"/>
</dbReference>
<proteinExistence type="predicted"/>
<dbReference type="PANTHER" id="PTHR47765">
    <property type="entry name" value="3'-5' EXONUCLEASE DOMAIN-CONTAINING PROTEIN"/>
    <property type="match status" value="1"/>
</dbReference>
<organism evidence="2 3">
    <name type="scientific">Prymnesium parvum</name>
    <name type="common">Toxic golden alga</name>
    <dbReference type="NCBI Taxonomy" id="97485"/>
    <lineage>
        <taxon>Eukaryota</taxon>
        <taxon>Haptista</taxon>
        <taxon>Haptophyta</taxon>
        <taxon>Prymnesiophyceae</taxon>
        <taxon>Prymnesiales</taxon>
        <taxon>Prymnesiaceae</taxon>
        <taxon>Prymnesium</taxon>
    </lineage>
</organism>
<keyword evidence="3" id="KW-1185">Reference proteome</keyword>
<dbReference type="InterPro" id="IPR036397">
    <property type="entry name" value="RNaseH_sf"/>
</dbReference>